<dbReference type="Pfam" id="PF08311">
    <property type="entry name" value="Mad3_BUB1_I"/>
    <property type="match status" value="1"/>
</dbReference>
<comment type="subcellular location">
    <subcellularLocation>
        <location evidence="1">Chromosome</location>
        <location evidence="1">Centromere</location>
        <location evidence="1">Kinetochore</location>
    </subcellularLocation>
</comment>
<dbReference type="GO" id="GO:0032991">
    <property type="term" value="C:protein-containing complex"/>
    <property type="evidence" value="ECO:0007669"/>
    <property type="project" value="UniProtKB-ARBA"/>
</dbReference>
<dbReference type="GO" id="GO:0051754">
    <property type="term" value="P:meiotic sister chromatid cohesion, centromeric"/>
    <property type="evidence" value="ECO:0000318"/>
    <property type="project" value="GO_Central"/>
</dbReference>
<dbReference type="PROSITE" id="PS51489">
    <property type="entry name" value="BUB1_N"/>
    <property type="match status" value="1"/>
</dbReference>
<dbReference type="InterPro" id="IPR015661">
    <property type="entry name" value="Bub1/Mad3"/>
</dbReference>
<dbReference type="Gene3D" id="1.10.510.10">
    <property type="entry name" value="Transferase(Phosphotransferase) domain 1"/>
    <property type="match status" value="1"/>
</dbReference>
<gene>
    <name evidence="9" type="ORF">KFL_000230330</name>
</gene>
<keyword evidence="4" id="KW-0137">Centromere</keyword>
<keyword evidence="5" id="KW-0175">Coiled coil</keyword>
<feature type="compositionally biased region" description="Basic and acidic residues" evidence="6">
    <location>
        <begin position="782"/>
        <end position="796"/>
    </location>
</feature>
<accession>A0A1Y1HKE3</accession>
<feature type="domain" description="Protein kinase" evidence="7">
    <location>
        <begin position="955"/>
        <end position="1273"/>
    </location>
</feature>
<evidence type="ECO:0000256" key="3">
    <source>
        <dbReference type="ARBA" id="ARBA00022838"/>
    </source>
</evidence>
<evidence type="ECO:0000313" key="9">
    <source>
        <dbReference type="EMBL" id="GAQ79054.1"/>
    </source>
</evidence>
<dbReference type="PANTHER" id="PTHR14030">
    <property type="entry name" value="MITOTIC CHECKPOINT SERINE/THREONINE-PROTEIN KINASE BUB1"/>
    <property type="match status" value="1"/>
</dbReference>
<evidence type="ECO:0000259" key="8">
    <source>
        <dbReference type="PROSITE" id="PS51489"/>
    </source>
</evidence>
<evidence type="ECO:0000256" key="2">
    <source>
        <dbReference type="ARBA" id="ARBA00022454"/>
    </source>
</evidence>
<dbReference type="EMBL" id="DF236972">
    <property type="protein sequence ID" value="GAQ79054.1"/>
    <property type="molecule type" value="Genomic_DNA"/>
</dbReference>
<feature type="region of interest" description="Disordered" evidence="6">
    <location>
        <begin position="849"/>
        <end position="891"/>
    </location>
</feature>
<feature type="compositionally biased region" description="Acidic residues" evidence="6">
    <location>
        <begin position="711"/>
        <end position="724"/>
    </location>
</feature>
<feature type="region of interest" description="Disordered" evidence="6">
    <location>
        <begin position="441"/>
        <end position="462"/>
    </location>
</feature>
<protein>
    <submittedName>
        <fullName evidence="9">Uncharacterized protein</fullName>
    </submittedName>
</protein>
<name>A0A1Y1HKE3_KLENI</name>
<dbReference type="GO" id="GO:0004672">
    <property type="term" value="F:protein kinase activity"/>
    <property type="evidence" value="ECO:0000318"/>
    <property type="project" value="GO_Central"/>
</dbReference>
<organism evidence="9 10">
    <name type="scientific">Klebsormidium nitens</name>
    <name type="common">Green alga</name>
    <name type="synonym">Ulothrix nitens</name>
    <dbReference type="NCBI Taxonomy" id="105231"/>
    <lineage>
        <taxon>Eukaryota</taxon>
        <taxon>Viridiplantae</taxon>
        <taxon>Streptophyta</taxon>
        <taxon>Klebsormidiophyceae</taxon>
        <taxon>Klebsormidiales</taxon>
        <taxon>Klebsormidiaceae</taxon>
        <taxon>Klebsormidium</taxon>
    </lineage>
</organism>
<dbReference type="PROSITE" id="PS50011">
    <property type="entry name" value="PROTEIN_KINASE_DOM"/>
    <property type="match status" value="1"/>
</dbReference>
<feature type="compositionally biased region" description="Polar residues" evidence="6">
    <location>
        <begin position="853"/>
        <end position="863"/>
    </location>
</feature>
<dbReference type="STRING" id="105231.A0A1Y1HKE3"/>
<dbReference type="PROSITE" id="PS00108">
    <property type="entry name" value="PROTEIN_KINASE_ST"/>
    <property type="match status" value="1"/>
</dbReference>
<keyword evidence="10" id="KW-1185">Reference proteome</keyword>
<dbReference type="InterPro" id="IPR013212">
    <property type="entry name" value="Mad3/Bub1_I"/>
</dbReference>
<evidence type="ECO:0000256" key="1">
    <source>
        <dbReference type="ARBA" id="ARBA00004629"/>
    </source>
</evidence>
<proteinExistence type="predicted"/>
<dbReference type="Proteomes" id="UP000054558">
    <property type="component" value="Unassembled WGS sequence"/>
</dbReference>
<feature type="region of interest" description="Disordered" evidence="6">
    <location>
        <begin position="194"/>
        <end position="250"/>
    </location>
</feature>
<dbReference type="PANTHER" id="PTHR14030:SF4">
    <property type="entry name" value="BUB1 KINASE, ISOFORM A-RELATED"/>
    <property type="match status" value="1"/>
</dbReference>
<dbReference type="SMART" id="SM00220">
    <property type="entry name" value="S_TKc"/>
    <property type="match status" value="1"/>
</dbReference>
<dbReference type="InterPro" id="IPR008271">
    <property type="entry name" value="Ser/Thr_kinase_AS"/>
</dbReference>
<dbReference type="InterPro" id="IPR011009">
    <property type="entry name" value="Kinase-like_dom_sf"/>
</dbReference>
<evidence type="ECO:0000256" key="4">
    <source>
        <dbReference type="ARBA" id="ARBA00023328"/>
    </source>
</evidence>
<dbReference type="Gene3D" id="6.10.130.20">
    <property type="match status" value="1"/>
</dbReference>
<feature type="region of interest" description="Disordered" evidence="6">
    <location>
        <begin position="705"/>
        <end position="836"/>
    </location>
</feature>
<dbReference type="AlphaFoldDB" id="A0A1Y1HKE3"/>
<feature type="coiled-coil region" evidence="5">
    <location>
        <begin position="33"/>
        <end position="60"/>
    </location>
</feature>
<dbReference type="GO" id="GO:0000776">
    <property type="term" value="C:kinetochore"/>
    <property type="evidence" value="ECO:0000318"/>
    <property type="project" value="GO_Central"/>
</dbReference>
<dbReference type="GO" id="GO:0007094">
    <property type="term" value="P:mitotic spindle assembly checkpoint signaling"/>
    <property type="evidence" value="ECO:0000318"/>
    <property type="project" value="GO_Central"/>
</dbReference>
<dbReference type="Pfam" id="PF00069">
    <property type="entry name" value="Pkinase"/>
    <property type="match status" value="1"/>
</dbReference>
<keyword evidence="2" id="KW-0158">Chromosome</keyword>
<dbReference type="OMA" id="QMFNMFI"/>
<dbReference type="InterPro" id="IPR000719">
    <property type="entry name" value="Prot_kinase_dom"/>
</dbReference>
<evidence type="ECO:0000313" key="10">
    <source>
        <dbReference type="Proteomes" id="UP000054558"/>
    </source>
</evidence>
<dbReference type="SMART" id="SM00777">
    <property type="entry name" value="Mad3_BUB1_I"/>
    <property type="match status" value="1"/>
</dbReference>
<sequence length="1273" mass="140025">MDWELSKENVQPLRSGRDVKLLNAALKTKIEAEASAKIKVEKLESERRSFERDIQFYDGDDPLAPWLRYIRWIKDSYPSGGIESESLPVLEKCTRTFQRVARYRTDVRYLRVWIQYADACVDAKDIFTFLEKNEIGQDHALFYEAYATNLELRRNYAKASEVYNWGIARRAEPTERLVNMYKAFEDRMQKRLERKKQEAAEGLSSAPATDENAGRRTLAPLRSSNPSVRPPQPMQNQQRPKRKAAPTPPKSKLDIFVDEAFGGPSAGPSIAASGRSEALGPAPLWEKLPTQAEGSKENWQKASQWSGMRLPQKKTKSANAGSGLEVFVDEEFAHSDSHGSGKSDNEASIRQKLEGKILAHKKRTESESLKEDPLRHFTKVQPAPPGHTGPVPSLVAVTNASPKFSKGAALATFAYDTEAIKGPHGQELSFEELHARDWEQTHSLEDEPVPQPPPSTAEPVPERPRSLLSLFADVAGPAEISSTETQGATDSEGLAAEYQRLNIGGSELGGQATRAHSGPGSEKAVADDGFLGGLNAPTESPVSRHGGLVDPTINTQEAMAEIMSMFNRPLPVETGRKNLKSSVSKERREARGAFSQPAFDSPPAHDPTLQIFADDFVPRAAKPPTGKEKTSRGFGPVAGPENKNKASENGAGFESDAENRPPPTAQAPRAFPARDIQSPTAQESALRPLSVDRIQQLNVQFSAGQLASDYPESEQTEPLFEETEPLPNPFESGGNPAEAALRVAGQGELEGDDFQVWSDDPTERASNSNAPQPVSFLSKPKLPRDDPSAERSRPAEHPASLETPVAGFSGRLEGRGLGSTRGSQAEPDDRAGREAGAWSDVFIPVKSLARSPGSVQRPLQSRDASIRPSDSAPQPAALQPQPPAPKLNLTPGVPLDPWDPALIASLLNTLNPPLTSYEGFVNLGGESFEGASALRLVKRSAKSGGAMLQLGRETYEVKQCVGSGAFATVYLAYRMDAGYTTDLMDESEDDGMLALKVQRPACPWEFYIYRQLDVRIPAAERRSFGSAKRLFCYAGTSVLVAPYGEHGTLQDLVNAYLAAGQKGMDSTTEAVAVFYTIELLRMLEVLHEAGIIHGDFKPDNLLIRNDCERWEDWAPGRPGSWRDKGLTLVDWGRSIDLASFTPGQTFSGDCMTEAFRCIEMVEKRPWSFQVDTYGLCTVVHCLLFGSYMEVEKITPAEGEAPLYRQRAPLKRYWNVPLWQRLFDTLLNVPSCDKQPQLAPLREAFEEYLNTKSKSVKPLLIKQNIMMFDRKSDA</sequence>
<dbReference type="SUPFAM" id="SSF56112">
    <property type="entry name" value="Protein kinase-like (PK-like)"/>
    <property type="match status" value="1"/>
</dbReference>
<reference evidence="9 10" key="1">
    <citation type="journal article" date="2014" name="Nat. Commun.">
        <title>Klebsormidium flaccidum genome reveals primary factors for plant terrestrial adaptation.</title>
        <authorList>
            <person name="Hori K."/>
            <person name="Maruyama F."/>
            <person name="Fujisawa T."/>
            <person name="Togashi T."/>
            <person name="Yamamoto N."/>
            <person name="Seo M."/>
            <person name="Sato S."/>
            <person name="Yamada T."/>
            <person name="Mori H."/>
            <person name="Tajima N."/>
            <person name="Moriyama T."/>
            <person name="Ikeuchi M."/>
            <person name="Watanabe M."/>
            <person name="Wada H."/>
            <person name="Kobayashi K."/>
            <person name="Saito M."/>
            <person name="Masuda T."/>
            <person name="Sasaki-Sekimoto Y."/>
            <person name="Mashiguchi K."/>
            <person name="Awai K."/>
            <person name="Shimojima M."/>
            <person name="Masuda S."/>
            <person name="Iwai M."/>
            <person name="Nobusawa T."/>
            <person name="Narise T."/>
            <person name="Kondo S."/>
            <person name="Saito H."/>
            <person name="Sato R."/>
            <person name="Murakawa M."/>
            <person name="Ihara Y."/>
            <person name="Oshima-Yamada Y."/>
            <person name="Ohtaka K."/>
            <person name="Satoh M."/>
            <person name="Sonobe K."/>
            <person name="Ishii M."/>
            <person name="Ohtani R."/>
            <person name="Kanamori-Sato M."/>
            <person name="Honoki R."/>
            <person name="Miyazaki D."/>
            <person name="Mochizuki H."/>
            <person name="Umetsu J."/>
            <person name="Higashi K."/>
            <person name="Shibata D."/>
            <person name="Kamiya Y."/>
            <person name="Sato N."/>
            <person name="Nakamura Y."/>
            <person name="Tabata S."/>
            <person name="Ida S."/>
            <person name="Kurokawa K."/>
            <person name="Ohta H."/>
        </authorList>
    </citation>
    <scope>NUCLEOTIDE SEQUENCE [LARGE SCALE GENOMIC DNA]</scope>
    <source>
        <strain evidence="9 10">NIES-2285</strain>
    </source>
</reference>
<evidence type="ECO:0000256" key="5">
    <source>
        <dbReference type="SAM" id="Coils"/>
    </source>
</evidence>
<evidence type="ECO:0000256" key="6">
    <source>
        <dbReference type="SAM" id="MobiDB-lite"/>
    </source>
</evidence>
<feature type="region of interest" description="Disordered" evidence="6">
    <location>
        <begin position="572"/>
        <end position="689"/>
    </location>
</feature>
<dbReference type="GO" id="GO:0005524">
    <property type="term" value="F:ATP binding"/>
    <property type="evidence" value="ECO:0007669"/>
    <property type="project" value="InterPro"/>
</dbReference>
<dbReference type="FunFam" id="1.25.40.430:FF:000003">
    <property type="entry name" value="Checkpoint serine/threonine-protein kinase BUB1"/>
    <property type="match status" value="1"/>
</dbReference>
<feature type="domain" description="BUB1 N-terminal" evidence="8">
    <location>
        <begin position="50"/>
        <end position="214"/>
    </location>
</feature>
<keyword evidence="3" id="KW-0995">Kinetochore</keyword>
<evidence type="ECO:0000259" key="7">
    <source>
        <dbReference type="PROSITE" id="PS50011"/>
    </source>
</evidence>
<dbReference type="Gene3D" id="1.25.40.430">
    <property type="match status" value="1"/>
</dbReference>
<dbReference type="OrthoDB" id="248495at2759"/>